<keyword evidence="3" id="KW-1185">Reference proteome</keyword>
<dbReference type="Proteomes" id="UP001209878">
    <property type="component" value="Unassembled WGS sequence"/>
</dbReference>
<proteinExistence type="predicted"/>
<comment type="caution">
    <text evidence="2">The sequence shown here is derived from an EMBL/GenBank/DDBJ whole genome shotgun (WGS) entry which is preliminary data.</text>
</comment>
<dbReference type="InterPro" id="IPR026555">
    <property type="entry name" value="NSL3/Tex30"/>
</dbReference>
<protein>
    <recommendedName>
        <fullName evidence="1">KANL3/Tex30 alpha/beta hydrolase-like domain-containing protein</fullName>
    </recommendedName>
</protein>
<organism evidence="2 3">
    <name type="scientific">Ridgeia piscesae</name>
    <name type="common">Tubeworm</name>
    <dbReference type="NCBI Taxonomy" id="27915"/>
    <lineage>
        <taxon>Eukaryota</taxon>
        <taxon>Metazoa</taxon>
        <taxon>Spiralia</taxon>
        <taxon>Lophotrochozoa</taxon>
        <taxon>Annelida</taxon>
        <taxon>Polychaeta</taxon>
        <taxon>Sedentaria</taxon>
        <taxon>Canalipalpata</taxon>
        <taxon>Sabellida</taxon>
        <taxon>Siboglinidae</taxon>
        <taxon>Ridgeia</taxon>
    </lineage>
</organism>
<name>A0AAD9P1S6_RIDPI</name>
<dbReference type="SUPFAM" id="SSF53474">
    <property type="entry name" value="alpha/beta-Hydrolases"/>
    <property type="match status" value="1"/>
</dbReference>
<evidence type="ECO:0000313" key="3">
    <source>
        <dbReference type="Proteomes" id="UP001209878"/>
    </source>
</evidence>
<evidence type="ECO:0000313" key="2">
    <source>
        <dbReference type="EMBL" id="KAK2186390.1"/>
    </source>
</evidence>
<dbReference type="InterPro" id="IPR046879">
    <property type="entry name" value="KANL3/Tex30_Abhydrolase"/>
</dbReference>
<dbReference type="Gene3D" id="3.40.50.1820">
    <property type="entry name" value="alpha/beta hydrolase"/>
    <property type="match status" value="1"/>
</dbReference>
<dbReference type="PANTHER" id="PTHR13136">
    <property type="entry name" value="TESTIS DEVELOPMENT PROTEIN PRTD"/>
    <property type="match status" value="1"/>
</dbReference>
<feature type="domain" description="KANL3/Tex30 alpha/beta hydrolase-like" evidence="1">
    <location>
        <begin position="53"/>
        <end position="167"/>
    </location>
</feature>
<dbReference type="InterPro" id="IPR029058">
    <property type="entry name" value="AB_hydrolase_fold"/>
</dbReference>
<gene>
    <name evidence="2" type="ORF">NP493_202g03013</name>
</gene>
<dbReference type="EMBL" id="JAODUO010000202">
    <property type="protein sequence ID" value="KAK2186390.1"/>
    <property type="molecule type" value="Genomic_DNA"/>
</dbReference>
<dbReference type="AlphaFoldDB" id="A0AAD9P1S6"/>
<reference evidence="2" key="1">
    <citation type="journal article" date="2023" name="Mol. Biol. Evol.">
        <title>Third-Generation Sequencing Reveals the Adaptive Role of the Epigenome in Three Deep-Sea Polychaetes.</title>
        <authorList>
            <person name="Perez M."/>
            <person name="Aroh O."/>
            <person name="Sun Y."/>
            <person name="Lan Y."/>
            <person name="Juniper S.K."/>
            <person name="Young C.R."/>
            <person name="Angers B."/>
            <person name="Qian P.Y."/>
        </authorList>
    </citation>
    <scope>NUCLEOTIDE SEQUENCE</scope>
    <source>
        <strain evidence="2">R07B-5</strain>
    </source>
</reference>
<accession>A0AAD9P1S6</accession>
<sequence length="245" mass="27394">MNHAQLVSFATRLSNGGFLVLRFTCKGLNIKYRSKVYLTVLKFLYSYKTPTVQGCFLAGRSMGSRAAVMAANMTLTTELESFVQGVVCLAYPLHTPQKSGELRDGPLKTMRHPCLFLSGSRDEMAQEHRLRQVIDKHMSTEANLHVIDGANHSYKVAGIRADVTLEEVGDKFLAWCLHKISCEIATRDGVKTPHTTLRGGVSNKSVVETGISEGKEQFKTRPVRTRRLSRDVVGRGRARKRRKVE</sequence>
<dbReference type="Pfam" id="PF20408">
    <property type="entry name" value="Abhydrolase_11"/>
    <property type="match status" value="1"/>
</dbReference>
<evidence type="ECO:0000259" key="1">
    <source>
        <dbReference type="Pfam" id="PF20408"/>
    </source>
</evidence>
<dbReference type="PANTHER" id="PTHR13136:SF11">
    <property type="entry name" value="TESTIS-EXPRESSED PROTEIN 30"/>
    <property type="match status" value="1"/>
</dbReference>